<evidence type="ECO:0000313" key="10">
    <source>
        <dbReference type="Proteomes" id="UP000593566"/>
    </source>
</evidence>
<dbReference type="PANTHER" id="PTHR33048">
    <property type="entry name" value="PTH11-LIKE INTEGRAL MEMBRANE PROTEIN (AFU_ORTHOLOGUE AFUA_5G11245)"/>
    <property type="match status" value="1"/>
</dbReference>
<sequence>MSVPLPPNESRGPSLIANQWITVSIASLLVLLRVYTRAFLRKTAGADDWTIVIAMGFAVAQGIVTTFGVDNGFGRHIEYLQPDQIRNVLLMTQILEVLYTIGTFLVRVSVCLLVLRIVPPTHREYFKYTYIFLAFFAVMSTATLLSILLACIPIQDLTIIAKTQCGAAALMDFLCVGLPIFFLRNLQAKLGRKISLFVLLGLGLFTAACAILRATSVSFADKDFTWHTVPVVFWSCLEQNIGIIVASTPAAHQLYTLILQKYFPHCVDNQPYLRSLGLRTSSGYANTSDGSHHYKIRLGSRGSQSMRMMSNVESGGGGGGGTILPGPPSPTKKEPRTDYDKALLDINPKLGQAAKQDEEFSYLGL</sequence>
<gene>
    <name evidence="9" type="ORF">HO133_000373</name>
</gene>
<dbReference type="AlphaFoldDB" id="A0A8H6CH83"/>
<feature type="transmembrane region" description="Helical" evidence="7">
    <location>
        <begin position="130"/>
        <end position="155"/>
    </location>
</feature>
<keyword evidence="3 7" id="KW-1133">Transmembrane helix</keyword>
<dbReference type="InterPro" id="IPR052337">
    <property type="entry name" value="SAT4-like"/>
</dbReference>
<feature type="domain" description="Rhodopsin" evidence="8">
    <location>
        <begin position="32"/>
        <end position="255"/>
    </location>
</feature>
<dbReference type="EMBL" id="JACCJB010000010">
    <property type="protein sequence ID" value="KAF6223530.1"/>
    <property type="molecule type" value="Genomic_DNA"/>
</dbReference>
<dbReference type="Proteomes" id="UP000593566">
    <property type="component" value="Unassembled WGS sequence"/>
</dbReference>
<dbReference type="Pfam" id="PF20684">
    <property type="entry name" value="Fung_rhodopsin"/>
    <property type="match status" value="1"/>
</dbReference>
<evidence type="ECO:0000256" key="4">
    <source>
        <dbReference type="ARBA" id="ARBA00023136"/>
    </source>
</evidence>
<accession>A0A8H6CH83</accession>
<feature type="transmembrane region" description="Helical" evidence="7">
    <location>
        <begin position="194"/>
        <end position="214"/>
    </location>
</feature>
<reference evidence="9 10" key="1">
    <citation type="journal article" date="2020" name="Genomics">
        <title>Complete, high-quality genomes from long-read metagenomic sequencing of two wolf lichen thalli reveals enigmatic genome architecture.</title>
        <authorList>
            <person name="McKenzie S.K."/>
            <person name="Walston R.F."/>
            <person name="Allen J.L."/>
        </authorList>
    </citation>
    <scope>NUCLEOTIDE SEQUENCE [LARGE SCALE GENOMIC DNA]</scope>
    <source>
        <strain evidence="9">WasteWater1</strain>
    </source>
</reference>
<dbReference type="RefSeq" id="XP_037152747.1">
    <property type="nucleotide sequence ID" value="XM_037291312.1"/>
</dbReference>
<evidence type="ECO:0000256" key="2">
    <source>
        <dbReference type="ARBA" id="ARBA00022692"/>
    </source>
</evidence>
<feature type="compositionally biased region" description="Basic and acidic residues" evidence="6">
    <location>
        <begin position="331"/>
        <end position="340"/>
    </location>
</feature>
<organism evidence="9 10">
    <name type="scientific">Letharia lupina</name>
    <dbReference type="NCBI Taxonomy" id="560253"/>
    <lineage>
        <taxon>Eukaryota</taxon>
        <taxon>Fungi</taxon>
        <taxon>Dikarya</taxon>
        <taxon>Ascomycota</taxon>
        <taxon>Pezizomycotina</taxon>
        <taxon>Lecanoromycetes</taxon>
        <taxon>OSLEUM clade</taxon>
        <taxon>Lecanoromycetidae</taxon>
        <taxon>Lecanorales</taxon>
        <taxon>Lecanorineae</taxon>
        <taxon>Parmeliaceae</taxon>
        <taxon>Letharia</taxon>
    </lineage>
</organism>
<evidence type="ECO:0000256" key="5">
    <source>
        <dbReference type="ARBA" id="ARBA00038359"/>
    </source>
</evidence>
<feature type="compositionally biased region" description="Gly residues" evidence="6">
    <location>
        <begin position="314"/>
        <end position="323"/>
    </location>
</feature>
<feature type="region of interest" description="Disordered" evidence="6">
    <location>
        <begin position="303"/>
        <end position="340"/>
    </location>
</feature>
<evidence type="ECO:0000256" key="1">
    <source>
        <dbReference type="ARBA" id="ARBA00004141"/>
    </source>
</evidence>
<feature type="transmembrane region" description="Helical" evidence="7">
    <location>
        <begin position="48"/>
        <end position="69"/>
    </location>
</feature>
<evidence type="ECO:0000256" key="3">
    <source>
        <dbReference type="ARBA" id="ARBA00022989"/>
    </source>
</evidence>
<keyword evidence="10" id="KW-1185">Reference proteome</keyword>
<dbReference type="GeneID" id="59328792"/>
<keyword evidence="2 7" id="KW-0812">Transmembrane</keyword>
<evidence type="ECO:0000313" key="9">
    <source>
        <dbReference type="EMBL" id="KAF6223530.1"/>
    </source>
</evidence>
<comment type="similarity">
    <text evidence="5">Belongs to the SAT4 family.</text>
</comment>
<protein>
    <recommendedName>
        <fullName evidence="8">Rhodopsin domain-containing protein</fullName>
    </recommendedName>
</protein>
<evidence type="ECO:0000259" key="8">
    <source>
        <dbReference type="Pfam" id="PF20684"/>
    </source>
</evidence>
<comment type="caution">
    <text evidence="9">The sequence shown here is derived from an EMBL/GenBank/DDBJ whole genome shotgun (WGS) entry which is preliminary data.</text>
</comment>
<feature type="transmembrane region" description="Helical" evidence="7">
    <location>
        <begin position="161"/>
        <end position="182"/>
    </location>
</feature>
<name>A0A8H6CH83_9LECA</name>
<dbReference type="GO" id="GO:0016020">
    <property type="term" value="C:membrane"/>
    <property type="evidence" value="ECO:0007669"/>
    <property type="project" value="UniProtKB-SubCell"/>
</dbReference>
<comment type="subcellular location">
    <subcellularLocation>
        <location evidence="1">Membrane</location>
        <topology evidence="1">Multi-pass membrane protein</topology>
    </subcellularLocation>
</comment>
<feature type="transmembrane region" description="Helical" evidence="7">
    <location>
        <begin position="97"/>
        <end position="118"/>
    </location>
</feature>
<keyword evidence="4 7" id="KW-0472">Membrane</keyword>
<evidence type="ECO:0000256" key="7">
    <source>
        <dbReference type="SAM" id="Phobius"/>
    </source>
</evidence>
<dbReference type="InterPro" id="IPR049326">
    <property type="entry name" value="Rhodopsin_dom_fungi"/>
</dbReference>
<feature type="transmembrane region" description="Helical" evidence="7">
    <location>
        <begin position="20"/>
        <end position="36"/>
    </location>
</feature>
<proteinExistence type="inferred from homology"/>
<dbReference type="PANTHER" id="PTHR33048:SF129">
    <property type="entry name" value="INTEGRAL MEMBRANE PROTEIN-RELATED"/>
    <property type="match status" value="1"/>
</dbReference>
<evidence type="ECO:0000256" key="6">
    <source>
        <dbReference type="SAM" id="MobiDB-lite"/>
    </source>
</evidence>